<keyword evidence="8" id="KW-1185">Reference proteome</keyword>
<feature type="region of interest" description="Disordered" evidence="4">
    <location>
        <begin position="367"/>
        <end position="388"/>
    </location>
</feature>
<dbReference type="Pfam" id="PF25984">
    <property type="entry name" value="BSH_YknX"/>
    <property type="match status" value="1"/>
</dbReference>
<protein>
    <submittedName>
        <fullName evidence="7">HlyD family efflux transporter periplasmic adaptor subunit</fullName>
    </submittedName>
</protein>
<dbReference type="PANTHER" id="PTHR32347">
    <property type="entry name" value="EFFLUX SYSTEM COMPONENT YKNX-RELATED"/>
    <property type="match status" value="1"/>
</dbReference>
<dbReference type="RefSeq" id="WP_200123639.1">
    <property type="nucleotide sequence ID" value="NZ_CP054705.1"/>
</dbReference>
<dbReference type="PANTHER" id="PTHR32347:SF14">
    <property type="entry name" value="EFFLUX SYSTEM COMPONENT YKNX-RELATED"/>
    <property type="match status" value="1"/>
</dbReference>
<dbReference type="Pfam" id="PF25990">
    <property type="entry name" value="Beta-barrel_YknX"/>
    <property type="match status" value="1"/>
</dbReference>
<evidence type="ECO:0000256" key="2">
    <source>
        <dbReference type="ARBA" id="ARBA00023054"/>
    </source>
</evidence>
<feature type="domain" description="YknX-like beta-barrel" evidence="6">
    <location>
        <begin position="218"/>
        <end position="300"/>
    </location>
</feature>
<dbReference type="AlphaFoldDB" id="A0A7T6Z418"/>
<comment type="subcellular location">
    <subcellularLocation>
        <location evidence="1">Cell envelope</location>
    </subcellularLocation>
</comment>
<evidence type="ECO:0000313" key="7">
    <source>
        <dbReference type="EMBL" id="QQK76509.1"/>
    </source>
</evidence>
<dbReference type="KEGG" id="scia:HUG15_13660"/>
<reference evidence="7 8" key="1">
    <citation type="submission" date="2020-06" db="EMBL/GenBank/DDBJ databases">
        <title>Genomic analysis of Salicibibacter sp. NKC5-3.</title>
        <authorList>
            <person name="Oh Y.J."/>
        </authorList>
    </citation>
    <scope>NUCLEOTIDE SEQUENCE [LARGE SCALE GENOMIC DNA]</scope>
    <source>
        <strain evidence="7 8">NKC5-3</strain>
    </source>
</reference>
<dbReference type="Proteomes" id="UP000595823">
    <property type="component" value="Chromosome"/>
</dbReference>
<evidence type="ECO:0000256" key="3">
    <source>
        <dbReference type="SAM" id="Coils"/>
    </source>
</evidence>
<feature type="coiled-coil region" evidence="3">
    <location>
        <begin position="103"/>
        <end position="178"/>
    </location>
</feature>
<gene>
    <name evidence="7" type="ORF">HUG15_13660</name>
</gene>
<keyword evidence="2 3" id="KW-0175">Coiled coil</keyword>
<sequence>MKKWMAIVVGLIVVLGVIGTNTYLLLEEQMVELEDLDIVMAEEVDMYESITASGIVEPRSDQRVYEEPQHGEVEEIEVDEGETVEEGDLLVSYEEDEDMERQMISTENRIDRLHLEAEQQNEQILNAETRIANAENNQESDEVIEQHEQERDDLLFQQQLTEQEIQEEEEELAYYQAQHDDAYQVHSNVSGIVHERNEPAEAFEGESLLHIVSDEDWDINGIVSEYDLVHLQEDHEVTVEANVLNDREWSGTIVELGTTPADEEDPLETEEENVASYPFTVQLEEDAPELEYGFHVNVFIDVETATDATVIPAEVIETETSAEEEADIKYVYLIEDGIIVKQGVETGISNEQGVQILAGIEDGDRIVSQNEEDPVMSGMEVDQDDSTQ</sequence>
<accession>A0A7T6Z418</accession>
<dbReference type="Gene3D" id="2.40.420.20">
    <property type="match status" value="1"/>
</dbReference>
<proteinExistence type="predicted"/>
<dbReference type="InterPro" id="IPR050465">
    <property type="entry name" value="UPF0194_transport"/>
</dbReference>
<dbReference type="Gene3D" id="2.40.50.100">
    <property type="match status" value="1"/>
</dbReference>
<name>A0A7T6Z418_9BACI</name>
<dbReference type="InterPro" id="IPR058639">
    <property type="entry name" value="BSH_YknX-like"/>
</dbReference>
<dbReference type="GO" id="GO:0030313">
    <property type="term" value="C:cell envelope"/>
    <property type="evidence" value="ECO:0007669"/>
    <property type="project" value="UniProtKB-SubCell"/>
</dbReference>
<evidence type="ECO:0000259" key="6">
    <source>
        <dbReference type="Pfam" id="PF25990"/>
    </source>
</evidence>
<evidence type="ECO:0000313" key="8">
    <source>
        <dbReference type="Proteomes" id="UP000595823"/>
    </source>
</evidence>
<feature type="domain" description="YknX-like barrel-sandwich hybrid" evidence="5">
    <location>
        <begin position="62"/>
        <end position="211"/>
    </location>
</feature>
<evidence type="ECO:0000256" key="4">
    <source>
        <dbReference type="SAM" id="MobiDB-lite"/>
    </source>
</evidence>
<dbReference type="Gene3D" id="2.40.30.170">
    <property type="match status" value="1"/>
</dbReference>
<dbReference type="EMBL" id="CP054705">
    <property type="protein sequence ID" value="QQK76509.1"/>
    <property type="molecule type" value="Genomic_DNA"/>
</dbReference>
<evidence type="ECO:0000256" key="1">
    <source>
        <dbReference type="ARBA" id="ARBA00004196"/>
    </source>
</evidence>
<organism evidence="7 8">
    <name type="scientific">Salicibibacter cibarius</name>
    <dbReference type="NCBI Taxonomy" id="2743000"/>
    <lineage>
        <taxon>Bacteria</taxon>
        <taxon>Bacillati</taxon>
        <taxon>Bacillota</taxon>
        <taxon>Bacilli</taxon>
        <taxon>Bacillales</taxon>
        <taxon>Bacillaceae</taxon>
        <taxon>Salicibibacter</taxon>
    </lineage>
</organism>
<dbReference type="InterPro" id="IPR058636">
    <property type="entry name" value="Beta-barrel_YknX"/>
</dbReference>
<evidence type="ECO:0000259" key="5">
    <source>
        <dbReference type="Pfam" id="PF25984"/>
    </source>
</evidence>